<dbReference type="CDD" id="cd11072">
    <property type="entry name" value="CYP71-like"/>
    <property type="match status" value="1"/>
</dbReference>
<reference evidence="11 12" key="1">
    <citation type="submission" date="2019-04" db="EMBL/GenBank/DDBJ databases">
        <title>An improved genome assembly and genetic linkage map for asparagus bean, Vigna unguiculata ssp. sesquipedialis.</title>
        <authorList>
            <person name="Xia Q."/>
            <person name="Zhang R."/>
            <person name="Dong Y."/>
        </authorList>
    </citation>
    <scope>NUCLEOTIDE SEQUENCE [LARGE SCALE GENOMIC DNA]</scope>
    <source>
        <tissue evidence="11">Leaf</tissue>
    </source>
</reference>
<keyword evidence="6 8" id="KW-0408">Iron</keyword>
<dbReference type="InterPro" id="IPR001128">
    <property type="entry name" value="Cyt_P450"/>
</dbReference>
<dbReference type="AlphaFoldDB" id="A0A4D6KNY3"/>
<evidence type="ECO:0000256" key="2">
    <source>
        <dbReference type="ARBA" id="ARBA00010617"/>
    </source>
</evidence>
<dbReference type="Proteomes" id="UP000501690">
    <property type="component" value="Linkage Group LG2"/>
</dbReference>
<dbReference type="InterPro" id="IPR002401">
    <property type="entry name" value="Cyt_P450_E_grp-I"/>
</dbReference>
<feature type="signal peptide" evidence="10">
    <location>
        <begin position="1"/>
        <end position="24"/>
    </location>
</feature>
<name>A0A4D6KNY3_VIGUN</name>
<evidence type="ECO:0000256" key="3">
    <source>
        <dbReference type="ARBA" id="ARBA00022617"/>
    </source>
</evidence>
<feature type="binding site" description="axial binding residue" evidence="8">
    <location>
        <position position="411"/>
    </location>
    <ligand>
        <name>heme</name>
        <dbReference type="ChEBI" id="CHEBI:30413"/>
    </ligand>
    <ligandPart>
        <name>Fe</name>
        <dbReference type="ChEBI" id="CHEBI:18248"/>
    </ligandPart>
</feature>
<evidence type="ECO:0000256" key="6">
    <source>
        <dbReference type="ARBA" id="ARBA00023004"/>
    </source>
</evidence>
<dbReference type="PRINTS" id="PR00385">
    <property type="entry name" value="P450"/>
</dbReference>
<evidence type="ECO:0000313" key="11">
    <source>
        <dbReference type="EMBL" id="QCD79806.1"/>
    </source>
</evidence>
<dbReference type="PROSITE" id="PS00086">
    <property type="entry name" value="CYTOCHROME_P450"/>
    <property type="match status" value="1"/>
</dbReference>
<dbReference type="InterPro" id="IPR017972">
    <property type="entry name" value="Cyt_P450_CS"/>
</dbReference>
<dbReference type="PANTHER" id="PTHR47953">
    <property type="entry name" value="OS08G0105600 PROTEIN"/>
    <property type="match status" value="1"/>
</dbReference>
<keyword evidence="12" id="KW-1185">Reference proteome</keyword>
<dbReference type="PANTHER" id="PTHR47953:SF16">
    <property type="entry name" value="CYTOCHROME P450 71D8"/>
    <property type="match status" value="1"/>
</dbReference>
<keyword evidence="7 9" id="KW-0503">Monooxygenase</keyword>
<feature type="chain" id="PRO_5020025985" evidence="10">
    <location>
        <begin position="25"/>
        <end position="482"/>
    </location>
</feature>
<evidence type="ECO:0000256" key="5">
    <source>
        <dbReference type="ARBA" id="ARBA00023002"/>
    </source>
</evidence>
<dbReference type="Pfam" id="PF00067">
    <property type="entry name" value="p450"/>
    <property type="match status" value="2"/>
</dbReference>
<protein>
    <submittedName>
        <fullName evidence="11">Cytochrome P450</fullName>
    </submittedName>
</protein>
<evidence type="ECO:0000313" key="12">
    <source>
        <dbReference type="Proteomes" id="UP000501690"/>
    </source>
</evidence>
<accession>A0A4D6KNY3</accession>
<dbReference type="GO" id="GO:0005506">
    <property type="term" value="F:iron ion binding"/>
    <property type="evidence" value="ECO:0007669"/>
    <property type="project" value="InterPro"/>
</dbReference>
<dbReference type="SUPFAM" id="SSF48264">
    <property type="entry name" value="Cytochrome P450"/>
    <property type="match status" value="1"/>
</dbReference>
<dbReference type="GO" id="GO:0016705">
    <property type="term" value="F:oxidoreductase activity, acting on paired donors, with incorporation or reduction of molecular oxygen"/>
    <property type="evidence" value="ECO:0007669"/>
    <property type="project" value="InterPro"/>
</dbReference>
<sequence length="482" mass="54388">MEFQPSLMMVIALLLSLLFWLARIYKQKIKAEKLPPGPWKLPLIGNLHQLAVAGTLPHHTLQNLSNKYGPLMHLQLGQISARPELLAPKILAYGSADIAFSPYGDYWRHMRKTAPYGDYWRHMRKICTLELLSAKRVQSFSFIREDEVNKLIESIQACACTGSPVNVSKSVSSSVSTIVTRAAFGKKSEHQERLLCLLKEGVELAGGLEKMHEEVDKILDNIISEHRSKHQKGEAEENLVDVLLRIQQSATLDTPVTMDNIKAIIWGDIFGAGSDTSGVVLEWSMSELLRNPRVMKKAQSEIREALKGKKRVSESEVQEVSYLKWVIKETLRLHPSAPLLLPRECREACMIGGYEIAVKTKVIVNAWAIGRDPKHWYDAEKFIPERFDGTDFDFKGNNFEYIPFGGGRRMCPGILLGLANIQLPLAALLYHFDWEIPNGIKPEKLDMAESFGASVGRKNNLYLLPTPFQYSLHHHLIVDTPS</sequence>
<evidence type="ECO:0000256" key="7">
    <source>
        <dbReference type="ARBA" id="ARBA00023033"/>
    </source>
</evidence>
<evidence type="ECO:0000256" key="10">
    <source>
        <dbReference type="SAM" id="SignalP"/>
    </source>
</evidence>
<keyword evidence="10" id="KW-0732">Signal</keyword>
<dbReference type="FunFam" id="1.10.630.10:FF:000126">
    <property type="entry name" value="Predicted protein"/>
    <property type="match status" value="1"/>
</dbReference>
<evidence type="ECO:0000256" key="1">
    <source>
        <dbReference type="ARBA" id="ARBA00001971"/>
    </source>
</evidence>
<comment type="similarity">
    <text evidence="2 9">Belongs to the cytochrome P450 family.</text>
</comment>
<comment type="cofactor">
    <cofactor evidence="1 8">
        <name>heme</name>
        <dbReference type="ChEBI" id="CHEBI:30413"/>
    </cofactor>
</comment>
<dbReference type="Gene3D" id="1.10.630.10">
    <property type="entry name" value="Cytochrome P450"/>
    <property type="match status" value="2"/>
</dbReference>
<dbReference type="InterPro" id="IPR036396">
    <property type="entry name" value="Cyt_P450_sf"/>
</dbReference>
<dbReference type="InterPro" id="IPR052306">
    <property type="entry name" value="CYP450_71D"/>
</dbReference>
<evidence type="ECO:0000256" key="9">
    <source>
        <dbReference type="RuleBase" id="RU000461"/>
    </source>
</evidence>
<organism evidence="11 12">
    <name type="scientific">Vigna unguiculata</name>
    <name type="common">Cowpea</name>
    <dbReference type="NCBI Taxonomy" id="3917"/>
    <lineage>
        <taxon>Eukaryota</taxon>
        <taxon>Viridiplantae</taxon>
        <taxon>Streptophyta</taxon>
        <taxon>Embryophyta</taxon>
        <taxon>Tracheophyta</taxon>
        <taxon>Spermatophyta</taxon>
        <taxon>Magnoliopsida</taxon>
        <taxon>eudicotyledons</taxon>
        <taxon>Gunneridae</taxon>
        <taxon>Pentapetalae</taxon>
        <taxon>rosids</taxon>
        <taxon>fabids</taxon>
        <taxon>Fabales</taxon>
        <taxon>Fabaceae</taxon>
        <taxon>Papilionoideae</taxon>
        <taxon>50 kb inversion clade</taxon>
        <taxon>NPAAA clade</taxon>
        <taxon>indigoferoid/millettioid clade</taxon>
        <taxon>Phaseoleae</taxon>
        <taxon>Vigna</taxon>
    </lineage>
</organism>
<evidence type="ECO:0000256" key="8">
    <source>
        <dbReference type="PIRSR" id="PIRSR602401-1"/>
    </source>
</evidence>
<keyword evidence="3 8" id="KW-0349">Heme</keyword>
<dbReference type="PRINTS" id="PR00463">
    <property type="entry name" value="EP450I"/>
</dbReference>
<dbReference type="GO" id="GO:0020037">
    <property type="term" value="F:heme binding"/>
    <property type="evidence" value="ECO:0007669"/>
    <property type="project" value="InterPro"/>
</dbReference>
<dbReference type="EMBL" id="CP039346">
    <property type="protein sequence ID" value="QCD79806.1"/>
    <property type="molecule type" value="Genomic_DNA"/>
</dbReference>
<proteinExistence type="inferred from homology"/>
<keyword evidence="4 8" id="KW-0479">Metal-binding</keyword>
<evidence type="ECO:0000256" key="4">
    <source>
        <dbReference type="ARBA" id="ARBA00022723"/>
    </source>
</evidence>
<dbReference type="GO" id="GO:0004497">
    <property type="term" value="F:monooxygenase activity"/>
    <property type="evidence" value="ECO:0007669"/>
    <property type="project" value="UniProtKB-KW"/>
</dbReference>
<keyword evidence="5 9" id="KW-0560">Oxidoreductase</keyword>
<gene>
    <name evidence="11" type="ORF">DEO72_LG2g124</name>
</gene>